<evidence type="ECO:0000256" key="6">
    <source>
        <dbReference type="ARBA" id="ARBA00022892"/>
    </source>
</evidence>
<evidence type="ECO:0000256" key="1">
    <source>
        <dbReference type="ARBA" id="ARBA00004477"/>
    </source>
</evidence>
<comment type="similarity">
    <text evidence="2 11">Belongs to the BCAP29/BCAP31 family.</text>
</comment>
<evidence type="ECO:0000259" key="14">
    <source>
        <dbReference type="Pfam" id="PF18035"/>
    </source>
</evidence>
<evidence type="ECO:0000256" key="3">
    <source>
        <dbReference type="ARBA" id="ARBA00022448"/>
    </source>
</evidence>
<sequence length="201" mass="23281">MTLYYSLVFFVFVIELFVFLTLLIPLPLQIRHKVFTFISEHPAMDHIRHWSRISFLFIGILFADSVNRVYRVQLELQNISRDQTGAAAALGAERLEVQARKFYSQRNMYLCGFTLLLSLILDRTSSYIRDIIHLEMRLRKAESKGGEDDSGEVARLKRELALKEKVIDAMKSQSAGLAREYDRLSDEFSKKNTDGTPRKDL</sequence>
<organism evidence="15 16">
    <name type="scientific">Ascosphaera apis ARSEF 7405</name>
    <dbReference type="NCBI Taxonomy" id="392613"/>
    <lineage>
        <taxon>Eukaryota</taxon>
        <taxon>Fungi</taxon>
        <taxon>Dikarya</taxon>
        <taxon>Ascomycota</taxon>
        <taxon>Pezizomycotina</taxon>
        <taxon>Eurotiomycetes</taxon>
        <taxon>Eurotiomycetidae</taxon>
        <taxon>Onygenales</taxon>
        <taxon>Ascosphaeraceae</taxon>
        <taxon>Ascosphaera</taxon>
    </lineage>
</organism>
<dbReference type="GO" id="GO:0006886">
    <property type="term" value="P:intracellular protein transport"/>
    <property type="evidence" value="ECO:0007669"/>
    <property type="project" value="UniProtKB-UniRule"/>
</dbReference>
<keyword evidence="7 11" id="KW-0653">Protein transport</keyword>
<dbReference type="AlphaFoldDB" id="A0A166NXW7"/>
<dbReference type="VEuPathDB" id="FungiDB:AAP_02586"/>
<evidence type="ECO:0000256" key="2">
    <source>
        <dbReference type="ARBA" id="ARBA00007956"/>
    </source>
</evidence>
<dbReference type="PANTHER" id="PTHR12701">
    <property type="entry name" value="BCR-ASSOCIATED PROTEIN, BAP"/>
    <property type="match status" value="1"/>
</dbReference>
<comment type="caution">
    <text evidence="15">The sequence shown here is derived from an EMBL/GenBank/DDBJ whole genome shotgun (WGS) entry which is preliminary data.</text>
</comment>
<evidence type="ECO:0000313" key="16">
    <source>
        <dbReference type="Proteomes" id="UP000242877"/>
    </source>
</evidence>
<evidence type="ECO:0000259" key="13">
    <source>
        <dbReference type="Pfam" id="PF05529"/>
    </source>
</evidence>
<dbReference type="GO" id="GO:0070973">
    <property type="term" value="P:protein localization to endoplasmic reticulum exit site"/>
    <property type="evidence" value="ECO:0007669"/>
    <property type="project" value="UniProtKB-UniRule"/>
</dbReference>
<evidence type="ECO:0000256" key="4">
    <source>
        <dbReference type="ARBA" id="ARBA00022692"/>
    </source>
</evidence>
<keyword evidence="6 11" id="KW-0931">ER-Golgi transport</keyword>
<protein>
    <recommendedName>
        <fullName evidence="11">Endoplasmic reticulum transmembrane protein</fullName>
    </recommendedName>
</protein>
<dbReference type="PANTHER" id="PTHR12701:SF20">
    <property type="entry name" value="ENDOPLASMIC RETICULUM TRANSMEMBRANE PROTEIN"/>
    <property type="match status" value="1"/>
</dbReference>
<comment type="caution">
    <text evidence="11">Lacks conserved residue(s) required for the propagation of feature annotation.</text>
</comment>
<evidence type="ECO:0000256" key="9">
    <source>
        <dbReference type="ARBA" id="ARBA00023054"/>
    </source>
</evidence>
<evidence type="ECO:0000256" key="8">
    <source>
        <dbReference type="ARBA" id="ARBA00022989"/>
    </source>
</evidence>
<dbReference type="InterPro" id="IPR040463">
    <property type="entry name" value="BAP29/BAP31_N"/>
</dbReference>
<dbReference type="GO" id="GO:0005789">
    <property type="term" value="C:endoplasmic reticulum membrane"/>
    <property type="evidence" value="ECO:0007669"/>
    <property type="project" value="UniProtKB-SubCell"/>
</dbReference>
<dbReference type="Pfam" id="PF05529">
    <property type="entry name" value="Bap31"/>
    <property type="match status" value="1"/>
</dbReference>
<dbReference type="InterPro" id="IPR008417">
    <property type="entry name" value="BAP29/BAP31"/>
</dbReference>
<comment type="subcellular location">
    <subcellularLocation>
        <location evidence="1 11">Endoplasmic reticulum membrane</location>
        <topology evidence="1 11">Multi-pass membrane protein</topology>
    </subcellularLocation>
</comment>
<evidence type="ECO:0000256" key="12">
    <source>
        <dbReference type="SAM" id="Coils"/>
    </source>
</evidence>
<name>A0A166NXW7_9EURO</name>
<evidence type="ECO:0000256" key="5">
    <source>
        <dbReference type="ARBA" id="ARBA00022824"/>
    </source>
</evidence>
<keyword evidence="3 11" id="KW-0813">Transport</keyword>
<keyword evidence="10 11" id="KW-0472">Membrane</keyword>
<dbReference type="InterPro" id="IPR041672">
    <property type="entry name" value="Bap31/Bap29_C"/>
</dbReference>
<feature type="transmembrane region" description="Helical" evidence="11">
    <location>
        <begin position="6"/>
        <end position="28"/>
    </location>
</feature>
<keyword evidence="4 11" id="KW-0812">Transmembrane</keyword>
<evidence type="ECO:0000256" key="7">
    <source>
        <dbReference type="ARBA" id="ARBA00022927"/>
    </source>
</evidence>
<keyword evidence="5 11" id="KW-0256">Endoplasmic reticulum</keyword>
<dbReference type="EMBL" id="AZGZ01000009">
    <property type="protein sequence ID" value="KZZ93120.1"/>
    <property type="molecule type" value="Genomic_DNA"/>
</dbReference>
<proteinExistence type="inferred from homology"/>
<dbReference type="OrthoDB" id="435607at2759"/>
<gene>
    <name evidence="15" type="ORF">AAP_02586</name>
</gene>
<evidence type="ECO:0000256" key="10">
    <source>
        <dbReference type="ARBA" id="ARBA00023136"/>
    </source>
</evidence>
<keyword evidence="16" id="KW-1185">Reference proteome</keyword>
<keyword evidence="9 12" id="KW-0175">Coiled coil</keyword>
<reference evidence="15 16" key="1">
    <citation type="journal article" date="2016" name="Genome Biol. Evol.">
        <title>Divergent and convergent evolution of fungal pathogenicity.</title>
        <authorList>
            <person name="Shang Y."/>
            <person name="Xiao G."/>
            <person name="Zheng P."/>
            <person name="Cen K."/>
            <person name="Zhan S."/>
            <person name="Wang C."/>
        </authorList>
    </citation>
    <scope>NUCLEOTIDE SEQUENCE [LARGE SCALE GENOMIC DNA]</scope>
    <source>
        <strain evidence="15 16">ARSEF 7405</strain>
    </source>
</reference>
<dbReference type="GO" id="GO:0006888">
    <property type="term" value="P:endoplasmic reticulum to Golgi vesicle-mediated transport"/>
    <property type="evidence" value="ECO:0007669"/>
    <property type="project" value="UniProtKB-UniRule"/>
</dbReference>
<evidence type="ECO:0000256" key="11">
    <source>
        <dbReference type="RuleBase" id="RU367026"/>
    </source>
</evidence>
<feature type="domain" description="BAP29/BAP31 transmembrane" evidence="13">
    <location>
        <begin position="1"/>
        <end position="140"/>
    </location>
</feature>
<dbReference type="Proteomes" id="UP000242877">
    <property type="component" value="Unassembled WGS sequence"/>
</dbReference>
<dbReference type="Gene3D" id="1.20.5.110">
    <property type="match status" value="1"/>
</dbReference>
<feature type="domain" description="Bap31/Bap29 cytoplasmic coiled-coil" evidence="14">
    <location>
        <begin position="151"/>
        <end position="200"/>
    </location>
</feature>
<comment type="function">
    <text evidence="11">May play a role in anterograde transport of membrane proteins from the endoplasmic reticulum to the Golgi.</text>
</comment>
<dbReference type="Pfam" id="PF18035">
    <property type="entry name" value="Bap31_Bap29_C"/>
    <property type="match status" value="1"/>
</dbReference>
<keyword evidence="15" id="KW-0675">Receptor</keyword>
<keyword evidence="8 11" id="KW-1133">Transmembrane helix</keyword>
<evidence type="ECO:0000313" key="15">
    <source>
        <dbReference type="EMBL" id="KZZ93120.1"/>
    </source>
</evidence>
<feature type="coiled-coil region" evidence="12">
    <location>
        <begin position="153"/>
        <end position="187"/>
    </location>
</feature>
<accession>A0A166NXW7</accession>